<accession>A0A5A9P3D0</accession>
<name>A0A5A9P3D0_9TELE</name>
<dbReference type="Proteomes" id="UP000324632">
    <property type="component" value="Chromosome 10"/>
</dbReference>
<feature type="region of interest" description="Disordered" evidence="1">
    <location>
        <begin position="1"/>
        <end position="46"/>
    </location>
</feature>
<dbReference type="EMBL" id="SOYY01000010">
    <property type="protein sequence ID" value="KAA0715681.1"/>
    <property type="molecule type" value="Genomic_DNA"/>
</dbReference>
<protein>
    <submittedName>
        <fullName evidence="2">Uncharacterized protein</fullName>
    </submittedName>
</protein>
<comment type="caution">
    <text evidence="2">The sequence shown here is derived from an EMBL/GenBank/DDBJ whole genome shotgun (WGS) entry which is preliminary data.</text>
</comment>
<organism evidence="2 3">
    <name type="scientific">Triplophysa tibetana</name>
    <dbReference type="NCBI Taxonomy" id="1572043"/>
    <lineage>
        <taxon>Eukaryota</taxon>
        <taxon>Metazoa</taxon>
        <taxon>Chordata</taxon>
        <taxon>Craniata</taxon>
        <taxon>Vertebrata</taxon>
        <taxon>Euteleostomi</taxon>
        <taxon>Actinopterygii</taxon>
        <taxon>Neopterygii</taxon>
        <taxon>Teleostei</taxon>
        <taxon>Ostariophysi</taxon>
        <taxon>Cypriniformes</taxon>
        <taxon>Nemacheilidae</taxon>
        <taxon>Triplophysa</taxon>
    </lineage>
</organism>
<reference evidence="2 3" key="1">
    <citation type="journal article" date="2019" name="Mol. Ecol. Resour.">
        <title>Chromosome-level genome assembly of Triplophysa tibetana, a fish adapted to the harsh high-altitude environment of the Tibetan Plateau.</title>
        <authorList>
            <person name="Yang X."/>
            <person name="Liu H."/>
            <person name="Ma Z."/>
            <person name="Zou Y."/>
            <person name="Zou M."/>
            <person name="Mao Y."/>
            <person name="Li X."/>
            <person name="Wang H."/>
            <person name="Chen T."/>
            <person name="Wang W."/>
            <person name="Yang R."/>
        </authorList>
    </citation>
    <scope>NUCLEOTIDE SEQUENCE [LARGE SCALE GENOMIC DNA]</scope>
    <source>
        <strain evidence="2">TTIB1903HZAU</strain>
        <tissue evidence="2">Muscle</tissue>
    </source>
</reference>
<gene>
    <name evidence="2" type="ORF">E1301_Tti008520</name>
</gene>
<evidence type="ECO:0000313" key="3">
    <source>
        <dbReference type="Proteomes" id="UP000324632"/>
    </source>
</evidence>
<proteinExistence type="predicted"/>
<sequence length="111" mass="12588">MRSGAADVKIKRSHSGMQTKWRERKKGEKIQKQRGNKKTSQCPAVPTPRSTLLAVLQSTSNTRLAFSLRHMDISEPFVVISLWRAYLTKAQRTATCRDEQASASDWLLNTL</sequence>
<evidence type="ECO:0000256" key="1">
    <source>
        <dbReference type="SAM" id="MobiDB-lite"/>
    </source>
</evidence>
<dbReference type="AlphaFoldDB" id="A0A5A9P3D0"/>
<keyword evidence="3" id="KW-1185">Reference proteome</keyword>
<evidence type="ECO:0000313" key="2">
    <source>
        <dbReference type="EMBL" id="KAA0715681.1"/>
    </source>
</evidence>